<dbReference type="RefSeq" id="WP_099151852.1">
    <property type="nucleotide sequence ID" value="NZ_PDUD01000024.1"/>
</dbReference>
<gene>
    <name evidence="1" type="ORF">CRP01_19985</name>
</gene>
<evidence type="ECO:0000313" key="1">
    <source>
        <dbReference type="EMBL" id="PHN04794.1"/>
    </source>
</evidence>
<dbReference type="Proteomes" id="UP000223913">
    <property type="component" value="Unassembled WGS sequence"/>
</dbReference>
<keyword evidence="1" id="KW-0808">Transferase</keyword>
<name>A0A2D0N8F4_FLAN2</name>
<reference evidence="1 2" key="1">
    <citation type="submission" date="2017-10" db="EMBL/GenBank/DDBJ databases">
        <title>The draft genome sequence of Lewinella nigricans NBRC 102662.</title>
        <authorList>
            <person name="Wang K."/>
        </authorList>
    </citation>
    <scope>NUCLEOTIDE SEQUENCE [LARGE SCALE GENOMIC DNA]</scope>
    <source>
        <strain evidence="1 2">NBRC 102662</strain>
    </source>
</reference>
<evidence type="ECO:0000313" key="2">
    <source>
        <dbReference type="Proteomes" id="UP000223913"/>
    </source>
</evidence>
<dbReference type="AlphaFoldDB" id="A0A2D0N8F4"/>
<sequence length="219" mass="24804">MVKIAEIVEELVRRSPFLMESLEEGLINVSALARKLQPDVESMLGKPIKTGAIVMAVNRMPAGKLAYEKRSLQSFFRKLSDLNVRTDLIDYTFRNSDTLPTCQARLLRDVENRPNLFYSVSRGVTETTILVTSSLEDQVASFFSDEKLLSKETDLSAITLLLPIENRNLYGVYYYILKDLAWRGINLIELISTSNEFTIIVRNEDLDRAFSTVAGLRGN</sequence>
<keyword evidence="1" id="KW-0418">Kinase</keyword>
<dbReference type="GO" id="GO:0016301">
    <property type="term" value="F:kinase activity"/>
    <property type="evidence" value="ECO:0007669"/>
    <property type="project" value="UniProtKB-KW"/>
</dbReference>
<dbReference type="OrthoDB" id="368469at2"/>
<organism evidence="1 2">
    <name type="scientific">Flavilitoribacter nigricans (strain ATCC 23147 / DSM 23189 / NBRC 102662 / NCIMB 1420 / SS-2)</name>
    <name type="common">Lewinella nigricans</name>
    <dbReference type="NCBI Taxonomy" id="1122177"/>
    <lineage>
        <taxon>Bacteria</taxon>
        <taxon>Pseudomonadati</taxon>
        <taxon>Bacteroidota</taxon>
        <taxon>Saprospiria</taxon>
        <taxon>Saprospirales</taxon>
        <taxon>Lewinellaceae</taxon>
        <taxon>Flavilitoribacter</taxon>
    </lineage>
</organism>
<protein>
    <submittedName>
        <fullName evidence="1">Aspartate kinase</fullName>
    </submittedName>
</protein>
<comment type="caution">
    <text evidence="1">The sequence shown here is derived from an EMBL/GenBank/DDBJ whole genome shotgun (WGS) entry which is preliminary data.</text>
</comment>
<keyword evidence="2" id="KW-1185">Reference proteome</keyword>
<proteinExistence type="predicted"/>
<dbReference type="EMBL" id="PDUD01000024">
    <property type="protein sequence ID" value="PHN04794.1"/>
    <property type="molecule type" value="Genomic_DNA"/>
</dbReference>
<accession>A0A2D0N8F4</accession>